<comment type="caution">
    <text evidence="1">The sequence shown here is derived from an EMBL/GenBank/DDBJ whole genome shotgun (WGS) entry which is preliminary data.</text>
</comment>
<dbReference type="Proteomes" id="UP000445000">
    <property type="component" value="Unassembled WGS sequence"/>
</dbReference>
<dbReference type="EMBL" id="BLJN01000001">
    <property type="protein sequence ID" value="GFE79210.1"/>
    <property type="molecule type" value="Genomic_DNA"/>
</dbReference>
<evidence type="ECO:0000313" key="1">
    <source>
        <dbReference type="EMBL" id="GFE79210.1"/>
    </source>
</evidence>
<evidence type="ECO:0000313" key="2">
    <source>
        <dbReference type="Proteomes" id="UP000445000"/>
    </source>
</evidence>
<proteinExistence type="predicted"/>
<keyword evidence="2" id="KW-1185">Reference proteome</keyword>
<dbReference type="RefSeq" id="WP_129640754.1">
    <property type="nucleotide sequence ID" value="NZ_BLJN01000001.1"/>
</dbReference>
<gene>
    <name evidence="1" type="ORF">GCM10011487_12100</name>
</gene>
<accession>A0A829Y7M9</accession>
<organism evidence="1 2">
    <name type="scientific">Steroidobacter agaridevorans</name>
    <dbReference type="NCBI Taxonomy" id="2695856"/>
    <lineage>
        <taxon>Bacteria</taxon>
        <taxon>Pseudomonadati</taxon>
        <taxon>Pseudomonadota</taxon>
        <taxon>Gammaproteobacteria</taxon>
        <taxon>Steroidobacterales</taxon>
        <taxon>Steroidobacteraceae</taxon>
        <taxon>Steroidobacter</taxon>
    </lineage>
</organism>
<protein>
    <submittedName>
        <fullName evidence="1">Uncharacterized protein</fullName>
    </submittedName>
</protein>
<name>A0A829Y7M9_9GAMM</name>
<reference evidence="2" key="1">
    <citation type="submission" date="2020-01" db="EMBL/GenBank/DDBJ databases">
        <title>'Steroidobacter agaridevorans' sp. nov., agar-degrading bacteria isolated from rhizosphere soils.</title>
        <authorList>
            <person name="Ikenaga M."/>
            <person name="Kataoka M."/>
            <person name="Murouchi A."/>
            <person name="Katsuragi S."/>
            <person name="Sakai M."/>
        </authorList>
    </citation>
    <scope>NUCLEOTIDE SEQUENCE [LARGE SCALE GENOMIC DNA]</scope>
    <source>
        <strain evidence="2">YU21-B</strain>
    </source>
</reference>
<dbReference type="AlphaFoldDB" id="A0A829Y7M9"/>
<sequence>MPDPQQSISTFFNQTLRAPLHNNRWSWGAVHPETGQLFLRVWDDERHSVRGVPCVIVHTDTWKSASTGRPERARHVELMRNGTQAYGVVCFPDETASRGHRTIRRFETQTLLRFSGVIDRQEGVYAVIAGTVPTQAVHHRVRIPAGILR</sequence>